<protein>
    <submittedName>
        <fullName evidence="1">Uncharacterized protein</fullName>
    </submittedName>
</protein>
<name>A0A6H1ZBT0_9ZZZZ</name>
<evidence type="ECO:0000313" key="1">
    <source>
        <dbReference type="EMBL" id="QJA44891.1"/>
    </source>
</evidence>
<organism evidence="1">
    <name type="scientific">viral metagenome</name>
    <dbReference type="NCBI Taxonomy" id="1070528"/>
    <lineage>
        <taxon>unclassified sequences</taxon>
        <taxon>metagenomes</taxon>
        <taxon>organismal metagenomes</taxon>
    </lineage>
</organism>
<accession>A0A6H1ZBT0</accession>
<reference evidence="1" key="1">
    <citation type="submission" date="2020-03" db="EMBL/GenBank/DDBJ databases">
        <title>The deep terrestrial virosphere.</title>
        <authorList>
            <person name="Holmfeldt K."/>
            <person name="Nilsson E."/>
            <person name="Simone D."/>
            <person name="Lopez-Fernandez M."/>
            <person name="Wu X."/>
            <person name="de Brujin I."/>
            <person name="Lundin D."/>
            <person name="Andersson A."/>
            <person name="Bertilsson S."/>
            <person name="Dopson M."/>
        </authorList>
    </citation>
    <scope>NUCLEOTIDE SEQUENCE</scope>
    <source>
        <strain evidence="1">TM448A00161</strain>
    </source>
</reference>
<sequence>MFGKMRDIRNAAYRQIAGWLPKRLVYFCALRLMIHATSGKYGNTEVPALTGMDALARWTQDNWGWT</sequence>
<dbReference type="AlphaFoldDB" id="A0A6H1ZBT0"/>
<proteinExistence type="predicted"/>
<gene>
    <name evidence="1" type="ORF">TM448A00161_0038</name>
</gene>
<dbReference type="EMBL" id="MT143982">
    <property type="protein sequence ID" value="QJA44891.1"/>
    <property type="molecule type" value="Genomic_DNA"/>
</dbReference>